<feature type="transmembrane region" description="Helical" evidence="2">
    <location>
        <begin position="647"/>
        <end position="671"/>
    </location>
</feature>
<feature type="compositionally biased region" description="Polar residues" evidence="1">
    <location>
        <begin position="448"/>
        <end position="461"/>
    </location>
</feature>
<proteinExistence type="predicted"/>
<keyword evidence="2" id="KW-0812">Transmembrane</keyword>
<dbReference type="InterPro" id="IPR051223">
    <property type="entry name" value="Polycystin"/>
</dbReference>
<evidence type="ECO:0000256" key="1">
    <source>
        <dbReference type="SAM" id="MobiDB-lite"/>
    </source>
</evidence>
<dbReference type="PANTHER" id="PTHR10877">
    <property type="entry name" value="POLYCYSTIN FAMILY MEMBER"/>
    <property type="match status" value="1"/>
</dbReference>
<feature type="transmembrane region" description="Helical" evidence="2">
    <location>
        <begin position="380"/>
        <end position="404"/>
    </location>
</feature>
<organism evidence="3">
    <name type="scientific">Heterosigma akashiwo</name>
    <name type="common">Chromophytic alga</name>
    <name type="synonym">Heterosigma carterae</name>
    <dbReference type="NCBI Taxonomy" id="2829"/>
    <lineage>
        <taxon>Eukaryota</taxon>
        <taxon>Sar</taxon>
        <taxon>Stramenopiles</taxon>
        <taxon>Ochrophyta</taxon>
        <taxon>Raphidophyceae</taxon>
        <taxon>Chattonellales</taxon>
        <taxon>Chattonellaceae</taxon>
        <taxon>Heterosigma</taxon>
    </lineage>
</organism>
<gene>
    <name evidence="3" type="ORF">HAKA00212_LOCUS1936</name>
</gene>
<feature type="transmembrane region" description="Helical" evidence="2">
    <location>
        <begin position="302"/>
        <end position="326"/>
    </location>
</feature>
<reference evidence="3" key="1">
    <citation type="submission" date="2021-01" db="EMBL/GenBank/DDBJ databases">
        <authorList>
            <person name="Corre E."/>
            <person name="Pelletier E."/>
            <person name="Niang G."/>
            <person name="Scheremetjew M."/>
            <person name="Finn R."/>
            <person name="Kale V."/>
            <person name="Holt S."/>
            <person name="Cochrane G."/>
            <person name="Meng A."/>
            <person name="Brown T."/>
            <person name="Cohen L."/>
        </authorList>
    </citation>
    <scope>NUCLEOTIDE SEQUENCE</scope>
    <source>
        <strain evidence="3">CCMP3107</strain>
    </source>
</reference>
<evidence type="ECO:0000313" key="3">
    <source>
        <dbReference type="EMBL" id="CAE0623271.1"/>
    </source>
</evidence>
<evidence type="ECO:0000256" key="2">
    <source>
        <dbReference type="SAM" id="Phobius"/>
    </source>
</evidence>
<feature type="region of interest" description="Disordered" evidence="1">
    <location>
        <begin position="439"/>
        <end position="495"/>
    </location>
</feature>
<name>A0A7S3US63_HETAK</name>
<keyword evidence="2" id="KW-0472">Membrane</keyword>
<evidence type="ECO:0008006" key="4">
    <source>
        <dbReference type="Google" id="ProtNLM"/>
    </source>
</evidence>
<feature type="transmembrane region" description="Helical" evidence="2">
    <location>
        <begin position="807"/>
        <end position="836"/>
    </location>
</feature>
<accession>A0A7S3US63</accession>
<keyword evidence="2" id="KW-1133">Transmembrane helix</keyword>
<dbReference type="PANTHER" id="PTHR10877:SF183">
    <property type="entry name" value="AT14535P-RELATED"/>
    <property type="match status" value="1"/>
</dbReference>
<feature type="transmembrane region" description="Helical" evidence="2">
    <location>
        <begin position="683"/>
        <end position="709"/>
    </location>
</feature>
<feature type="compositionally biased region" description="Polar residues" evidence="1">
    <location>
        <begin position="480"/>
        <end position="490"/>
    </location>
</feature>
<dbReference type="EMBL" id="HBIU01005121">
    <property type="protein sequence ID" value="CAE0623271.1"/>
    <property type="molecule type" value="Transcribed_RNA"/>
</dbReference>
<protein>
    <recommendedName>
        <fullName evidence="4">GPS domain-containing protein</fullName>
    </recommendedName>
</protein>
<sequence>MSDVNITAAVGRLYVEDLSSMIASGENVTFEMTLVNYYGQKYTKVINSSQVIAYCAESDYETHTVSCGGWMNASYTCSGDEGTVTINCTAPSRAPSCIIWDGADWNNQSCIVKHSNATQTVCRCTYDSILDERRRLNGRKLAKRSPSSDSVDVSSQTSDIFMEVEDNFSGFADPFTDFSAVTDNLVVFIVMGAMFIIPLAILVLGGSIACINKHVQDVKAKTESNLKSYRLVKTWSLSSVRSLKDLLGLERKGFEHSSESNRVRLRIYSKGDRTRLFWKGWIEGIEWFELMSGGYEAINDKILICVTLLCFLFTLMCWDATFTPIFSGYNATSSSSSSSTTDGCGSHLKEAECDLHWTDGCYWNNDECKDSQAAMDSLVLIMYTSALSIVMTTPCLIFIEWLIAKTIAIPMPPKKENNGDDPSLGISDIDQQQQIISDSTPSIDTGFSDANQQRKSGSTPTKDTHFSEESVDEQEDTTSRHNFSAASERSNYCDEESSLELRQELKQSMSEWVSHKMVQFTADHEIDIEGDESIPMNRINERANEMLLQQRQQGSSLKLDSTGARVILTRDLAKRSIALEDELADLCNSNQMASAECLLLSQARWDYMTSIEKRAVRRIKYVLDEEDGEEEEEDTGLSHCNVRVRHILGWFLVVSYMFITAYYVCLFGINYGASYTNAWLEGFFIALFQELSIFVPLRVLALYCILPGLTNPKIQPKRFCNIKRWSPSWHAAKSCPHLVASQLVLASVERAASEFEDTNLEDQKRDLEEAYHSVYLFLSRNDLTDVVCHSRPTSCSNLMKGFKVFKAAILVAIFSPVLFFPEVFADTVLDLFIAYVSGYSILGFYQGYLISGYSELQYWGMTSVVLATFLITMFVVTQPRLRRRWCTKKNGKGLVQNANSWRKAPPAGSRRRGSMGGRGKSTSFKTVKRRISSS</sequence>
<feature type="region of interest" description="Disordered" evidence="1">
    <location>
        <begin position="898"/>
        <end position="934"/>
    </location>
</feature>
<dbReference type="AlphaFoldDB" id="A0A7S3US63"/>
<feature type="transmembrane region" description="Helical" evidence="2">
    <location>
        <begin position="856"/>
        <end position="876"/>
    </location>
</feature>
<feature type="transmembrane region" description="Helical" evidence="2">
    <location>
        <begin position="185"/>
        <end position="211"/>
    </location>
</feature>